<evidence type="ECO:0000256" key="1">
    <source>
        <dbReference type="ARBA" id="ARBA00004141"/>
    </source>
</evidence>
<comment type="subcellular location">
    <subcellularLocation>
        <location evidence="5">Endoplasmic reticulum membrane</location>
        <topology evidence="5">Multi-pass membrane protein</topology>
    </subcellularLocation>
    <subcellularLocation>
        <location evidence="1">Membrane</location>
        <topology evidence="1">Multi-pass membrane protein</topology>
    </subcellularLocation>
</comment>
<organism evidence="6 7">
    <name type="scientific">Penicillium ucsense</name>
    <dbReference type="NCBI Taxonomy" id="2839758"/>
    <lineage>
        <taxon>Eukaryota</taxon>
        <taxon>Fungi</taxon>
        <taxon>Dikarya</taxon>
        <taxon>Ascomycota</taxon>
        <taxon>Pezizomycotina</taxon>
        <taxon>Eurotiomycetes</taxon>
        <taxon>Eurotiomycetidae</taxon>
        <taxon>Eurotiales</taxon>
        <taxon>Aspergillaceae</taxon>
        <taxon>Penicillium</taxon>
    </lineage>
</organism>
<dbReference type="EMBL" id="WIWV01000031">
    <property type="protein sequence ID" value="KAF7717071.1"/>
    <property type="molecule type" value="Genomic_DNA"/>
</dbReference>
<keyword evidence="2 5" id="KW-0812">Transmembrane</keyword>
<evidence type="ECO:0000256" key="2">
    <source>
        <dbReference type="ARBA" id="ARBA00022692"/>
    </source>
</evidence>
<keyword evidence="5" id="KW-0949">S-adenosyl-L-methionine</keyword>
<protein>
    <recommendedName>
        <fullName evidence="5">Protein-S-isoprenylcysteine O-methyltransferase</fullName>
        <ecNumber evidence="5">2.1.1.100</ecNumber>
    </recommendedName>
</protein>
<feature type="transmembrane region" description="Helical" evidence="5">
    <location>
        <begin position="97"/>
        <end position="117"/>
    </location>
</feature>
<dbReference type="GO" id="GO:0032259">
    <property type="term" value="P:methylation"/>
    <property type="evidence" value="ECO:0007669"/>
    <property type="project" value="UniProtKB-KW"/>
</dbReference>
<dbReference type="Pfam" id="PF04140">
    <property type="entry name" value="ICMT"/>
    <property type="match status" value="1"/>
</dbReference>
<dbReference type="Proteomes" id="UP000631181">
    <property type="component" value="Unassembled WGS sequence"/>
</dbReference>
<dbReference type="AlphaFoldDB" id="A0A8J8W531"/>
<comment type="similarity">
    <text evidence="5">Belongs to the class VI-like SAM-binding methyltransferase superfamily. Isoprenylcysteine carboxyl methyltransferase family.</text>
</comment>
<keyword evidence="4 5" id="KW-0472">Membrane</keyword>
<accession>A0A8J8W531</accession>
<dbReference type="OrthoDB" id="422086at2759"/>
<dbReference type="InterPro" id="IPR007269">
    <property type="entry name" value="ICMT_MeTrfase"/>
</dbReference>
<keyword evidence="5" id="KW-0256">Endoplasmic reticulum</keyword>
<proteinExistence type="inferred from homology"/>
<evidence type="ECO:0000256" key="4">
    <source>
        <dbReference type="ARBA" id="ARBA00023136"/>
    </source>
</evidence>
<feature type="transmembrane region" description="Helical" evidence="5">
    <location>
        <begin position="189"/>
        <end position="207"/>
    </location>
</feature>
<gene>
    <name evidence="6" type="ORF">PECM_004775</name>
</gene>
<dbReference type="PANTHER" id="PTHR12714:SF9">
    <property type="entry name" value="PROTEIN-S-ISOPRENYLCYSTEINE O-METHYLTRANSFERASE"/>
    <property type="match status" value="1"/>
</dbReference>
<dbReference type="EC" id="2.1.1.100" evidence="5"/>
<evidence type="ECO:0000256" key="5">
    <source>
        <dbReference type="RuleBase" id="RU362022"/>
    </source>
</evidence>
<evidence type="ECO:0000313" key="6">
    <source>
        <dbReference type="EMBL" id="KAF7717071.1"/>
    </source>
</evidence>
<evidence type="ECO:0000256" key="3">
    <source>
        <dbReference type="ARBA" id="ARBA00022989"/>
    </source>
</evidence>
<feature type="transmembrane region" description="Helical" evidence="5">
    <location>
        <begin position="48"/>
        <end position="77"/>
    </location>
</feature>
<dbReference type="Gene3D" id="1.20.120.1630">
    <property type="match status" value="1"/>
</dbReference>
<comment type="catalytic activity">
    <reaction evidence="5">
        <text>[protein]-C-terminal S-[(2E,6E)-farnesyl]-L-cysteine + S-adenosyl-L-methionine = [protein]-C-terminal S-[(2E,6E)-farnesyl]-L-cysteine methyl ester + S-adenosyl-L-homocysteine</text>
        <dbReference type="Rhea" id="RHEA:21672"/>
        <dbReference type="Rhea" id="RHEA-COMP:12125"/>
        <dbReference type="Rhea" id="RHEA-COMP:12126"/>
        <dbReference type="ChEBI" id="CHEBI:57856"/>
        <dbReference type="ChEBI" id="CHEBI:59789"/>
        <dbReference type="ChEBI" id="CHEBI:90510"/>
        <dbReference type="ChEBI" id="CHEBI:90511"/>
        <dbReference type="EC" id="2.1.1.100"/>
    </reaction>
</comment>
<keyword evidence="5" id="KW-0808">Transferase</keyword>
<keyword evidence="3 5" id="KW-1133">Transmembrane helix</keyword>
<dbReference type="GO" id="GO:0005789">
    <property type="term" value="C:endoplasmic reticulum membrane"/>
    <property type="evidence" value="ECO:0007669"/>
    <property type="project" value="UniProtKB-SubCell"/>
</dbReference>
<dbReference type="PANTHER" id="PTHR12714">
    <property type="entry name" value="PROTEIN-S ISOPRENYLCYSTEINE O-METHYLTRANSFERASE"/>
    <property type="match status" value="1"/>
</dbReference>
<sequence>MTQIPTIPGSTSLALAILASGYLCALCMTPPNPSPDRTARHQKDRLSFLAGTGATITRRIIVTAIIYHCILTLLPIYASSQTLSTFCPRPQNLNPSLFHWTPTSASALLLVCAGALIRLAAYKSLSRNFTFHLAAPDELVTTGIYAWVQHPSYTGMMLVIGGMVLLVLRWDGAVACFHEEAWQERLRGWGVMLVGGGACVNLGMWFMRMKDEEEMLRGKFGEKWEVWHRSTKRMIPGIF</sequence>
<keyword evidence="5" id="KW-0489">Methyltransferase</keyword>
<reference evidence="6" key="1">
    <citation type="journal article" date="2020" name="Front. Microbiol.">
        <title>Gene regulatory networks of Penicillium echinulatum 2HH and Penicillium oxalicum 114-2 inferred by a computational biology approach.</title>
        <authorList>
            <person name="Lenz A.R."/>
            <person name="Galan-Vasquez E."/>
            <person name="Balbinot E."/>
            <person name="De Abreu F.P."/>
            <person name="De Oliveira N.S."/>
            <person name="Da Rosa L.O."/>
            <person name="De Avila E Silva S."/>
            <person name="Camassola M."/>
            <person name="Dillon A.J.P."/>
            <person name="Perez-Rueda E."/>
        </authorList>
    </citation>
    <scope>NUCLEOTIDE SEQUENCE</scope>
    <source>
        <strain evidence="6">S1M29</strain>
    </source>
</reference>
<dbReference type="GO" id="GO:0004671">
    <property type="term" value="F:protein C-terminal S-isoprenylcysteine carboxyl O-methyltransferase activity"/>
    <property type="evidence" value="ECO:0007669"/>
    <property type="project" value="UniProtKB-EC"/>
</dbReference>
<comment type="caution">
    <text evidence="6">The sequence shown here is derived from an EMBL/GenBank/DDBJ whole genome shotgun (WGS) entry which is preliminary data.</text>
</comment>
<evidence type="ECO:0000313" key="7">
    <source>
        <dbReference type="Proteomes" id="UP000631181"/>
    </source>
</evidence>
<keyword evidence="7" id="KW-1185">Reference proteome</keyword>
<name>A0A8J8W531_9EURO</name>
<feature type="transmembrane region" description="Helical" evidence="5">
    <location>
        <begin position="6"/>
        <end position="27"/>
    </location>
</feature>
<feature type="transmembrane region" description="Helical" evidence="5">
    <location>
        <begin position="154"/>
        <end position="177"/>
    </location>
</feature>